<dbReference type="AlphaFoldDB" id="A0A1S1QDF7"/>
<gene>
    <name evidence="1" type="ORF">CC117_25900</name>
</gene>
<dbReference type="EMBL" id="MBLM01000143">
    <property type="protein sequence ID" value="OHV31646.1"/>
    <property type="molecule type" value="Genomic_DNA"/>
</dbReference>
<proteinExistence type="predicted"/>
<evidence type="ECO:0000313" key="2">
    <source>
        <dbReference type="Proteomes" id="UP000179627"/>
    </source>
</evidence>
<protein>
    <recommendedName>
        <fullName evidence="3">EVE domain-containing protein</fullName>
    </recommendedName>
</protein>
<comment type="caution">
    <text evidence="1">The sequence shown here is derived from an EMBL/GenBank/DDBJ whole genome shotgun (WGS) entry which is preliminary data.</text>
</comment>
<sequence>MLTWNPDAYDWEEEGGDYDGGVARVASGATIKAMWSMGARRYGVERGDRFYLLRQGVEPRGIVGSGYFTTGEIDEDEHWDDPGKTAWYAEVVFEFLVDPADGLPTSQLLNEVPGFGWNTTYASGHEVRGEAVDQLHRMWKEVTARSKRRGPGD</sequence>
<organism evidence="1 2">
    <name type="scientific">Parafrankia colletiae</name>
    <dbReference type="NCBI Taxonomy" id="573497"/>
    <lineage>
        <taxon>Bacteria</taxon>
        <taxon>Bacillati</taxon>
        <taxon>Actinomycetota</taxon>
        <taxon>Actinomycetes</taxon>
        <taxon>Frankiales</taxon>
        <taxon>Frankiaceae</taxon>
        <taxon>Parafrankia</taxon>
    </lineage>
</organism>
<keyword evidence="2" id="KW-1185">Reference proteome</keyword>
<dbReference type="Proteomes" id="UP000179627">
    <property type="component" value="Unassembled WGS sequence"/>
</dbReference>
<accession>A0A1S1QDF7</accession>
<name>A0A1S1QDF7_9ACTN</name>
<evidence type="ECO:0000313" key="1">
    <source>
        <dbReference type="EMBL" id="OHV31646.1"/>
    </source>
</evidence>
<evidence type="ECO:0008006" key="3">
    <source>
        <dbReference type="Google" id="ProtNLM"/>
    </source>
</evidence>
<reference evidence="2" key="1">
    <citation type="submission" date="2016-07" db="EMBL/GenBank/DDBJ databases">
        <title>Sequence Frankia sp. strain CcI1.17.</title>
        <authorList>
            <person name="Ghodhbane-Gtari F."/>
            <person name="Swanson E."/>
            <person name="Gueddou A."/>
            <person name="Morris K."/>
            <person name="Hezbri K."/>
            <person name="Ktari A."/>
            <person name="Nouioui I."/>
            <person name="Abebe-Akele F."/>
            <person name="Simpson S."/>
            <person name="Thomas K."/>
            <person name="Gtari M."/>
            <person name="Tisa L.S."/>
            <person name="Hurst S."/>
        </authorList>
    </citation>
    <scope>NUCLEOTIDE SEQUENCE [LARGE SCALE GENOMIC DNA]</scope>
    <source>
        <strain evidence="2">Cc1.17</strain>
    </source>
</reference>